<dbReference type="EMBL" id="OX597814">
    <property type="protein sequence ID" value="CAI9716729.1"/>
    <property type="molecule type" value="Genomic_DNA"/>
</dbReference>
<sequence>MNTTSSYYTQRLEYLQYPVNILNLPQIKISLFASMGDERKPNQLFYGELTGEKRHRRKPKRETTMKPFGMNPEDIAPLASD</sequence>
<proteinExistence type="predicted"/>
<protein>
    <submittedName>
        <fullName evidence="2">Uncharacterized protein</fullName>
    </submittedName>
</protein>
<gene>
    <name evidence="2" type="ORF">OCTVUL_1B021991</name>
</gene>
<organism evidence="2 3">
    <name type="scientific">Octopus vulgaris</name>
    <name type="common">Common octopus</name>
    <dbReference type="NCBI Taxonomy" id="6645"/>
    <lineage>
        <taxon>Eukaryota</taxon>
        <taxon>Metazoa</taxon>
        <taxon>Spiralia</taxon>
        <taxon>Lophotrochozoa</taxon>
        <taxon>Mollusca</taxon>
        <taxon>Cephalopoda</taxon>
        <taxon>Coleoidea</taxon>
        <taxon>Octopodiformes</taxon>
        <taxon>Octopoda</taxon>
        <taxon>Incirrata</taxon>
        <taxon>Octopodidae</taxon>
        <taxon>Octopus</taxon>
    </lineage>
</organism>
<evidence type="ECO:0000313" key="2">
    <source>
        <dbReference type="EMBL" id="CAI9716729.1"/>
    </source>
</evidence>
<dbReference type="AlphaFoldDB" id="A0AA36AJN1"/>
<dbReference type="Proteomes" id="UP001162480">
    <property type="component" value="Chromosome 1"/>
</dbReference>
<reference evidence="2" key="1">
    <citation type="submission" date="2023-08" db="EMBL/GenBank/DDBJ databases">
        <authorList>
            <person name="Alioto T."/>
            <person name="Alioto T."/>
            <person name="Gomez Garrido J."/>
        </authorList>
    </citation>
    <scope>NUCLEOTIDE SEQUENCE</scope>
</reference>
<feature type="region of interest" description="Disordered" evidence="1">
    <location>
        <begin position="52"/>
        <end position="81"/>
    </location>
</feature>
<evidence type="ECO:0000256" key="1">
    <source>
        <dbReference type="SAM" id="MobiDB-lite"/>
    </source>
</evidence>
<name>A0AA36AJN1_OCTVU</name>
<evidence type="ECO:0000313" key="3">
    <source>
        <dbReference type="Proteomes" id="UP001162480"/>
    </source>
</evidence>
<accession>A0AA36AJN1</accession>
<keyword evidence="3" id="KW-1185">Reference proteome</keyword>